<evidence type="ECO:0000313" key="1">
    <source>
        <dbReference type="EMBL" id="CAG9312445.1"/>
    </source>
</evidence>
<protein>
    <submittedName>
        <fullName evidence="1">Uncharacterized protein</fullName>
    </submittedName>
</protein>
<proteinExistence type="predicted"/>
<name>A0AAU9ISG8_9CILI</name>
<dbReference type="Proteomes" id="UP001162131">
    <property type="component" value="Unassembled WGS sequence"/>
</dbReference>
<accession>A0AAU9ISG8</accession>
<comment type="caution">
    <text evidence="1">The sequence shown here is derived from an EMBL/GenBank/DDBJ whole genome shotgun (WGS) entry which is preliminary data.</text>
</comment>
<organism evidence="1 2">
    <name type="scientific">Blepharisma stoltei</name>
    <dbReference type="NCBI Taxonomy" id="1481888"/>
    <lineage>
        <taxon>Eukaryota</taxon>
        <taxon>Sar</taxon>
        <taxon>Alveolata</taxon>
        <taxon>Ciliophora</taxon>
        <taxon>Postciliodesmatophora</taxon>
        <taxon>Heterotrichea</taxon>
        <taxon>Heterotrichida</taxon>
        <taxon>Blepharismidae</taxon>
        <taxon>Blepharisma</taxon>
    </lineage>
</organism>
<reference evidence="1" key="1">
    <citation type="submission" date="2021-09" db="EMBL/GenBank/DDBJ databases">
        <authorList>
            <consortium name="AG Swart"/>
            <person name="Singh M."/>
            <person name="Singh A."/>
            <person name="Seah K."/>
            <person name="Emmerich C."/>
        </authorList>
    </citation>
    <scope>NUCLEOTIDE SEQUENCE</scope>
    <source>
        <strain evidence="1">ATCC30299</strain>
    </source>
</reference>
<evidence type="ECO:0000313" key="2">
    <source>
        <dbReference type="Proteomes" id="UP001162131"/>
    </source>
</evidence>
<keyword evidence="2" id="KW-1185">Reference proteome</keyword>
<sequence length="315" mass="35931">MESDISEKQDSPFEKFTQIEIELRFGTNSSVETELILNITEPHLSYNFSGEVLLSPLVSYLISLGYPLENAIIWYFSPTARLNVYCGSHPVPFSIAIPLFELRDGSLLLICRGIAKNEFGPTLNMVSHADTRMKQEHDNFNNHSASRRTKERKIGYIIDKVSKWRRLYNGITDENGDFVKMTLENAANKVKISKKSLDDYLLQLRIAKRFGFNFQEHRDDKVGILRAYVKKFKNLQVYAAMIDKGEKIPDEIISALREPGTSACKSNRCCAPGFALAFKQENNLISSKFLGYLKVYHFNKNSPIRASRGPDSRLN</sequence>
<dbReference type="AlphaFoldDB" id="A0AAU9ISG8"/>
<dbReference type="EMBL" id="CAJZBQ010000006">
    <property type="protein sequence ID" value="CAG9312445.1"/>
    <property type="molecule type" value="Genomic_DNA"/>
</dbReference>
<gene>
    <name evidence="1" type="ORF">BSTOLATCC_MIC6549</name>
</gene>